<dbReference type="RefSeq" id="WP_215618099.1">
    <property type="nucleotide sequence ID" value="NZ_JADOER010000005.1"/>
</dbReference>
<dbReference type="InterPro" id="IPR011335">
    <property type="entry name" value="Restrct_endonuc-II-like"/>
</dbReference>
<keyword evidence="3" id="KW-1185">Reference proteome</keyword>
<dbReference type="Proteomes" id="UP001196661">
    <property type="component" value="Unassembled WGS sequence"/>
</dbReference>
<dbReference type="PANTHER" id="PTHR35400">
    <property type="entry name" value="SLR1083 PROTEIN"/>
    <property type="match status" value="1"/>
</dbReference>
<accession>A0ABS5Y2Y0</accession>
<dbReference type="InterPro" id="IPR008538">
    <property type="entry name" value="Uma2"/>
</dbReference>
<dbReference type="PANTHER" id="PTHR35400:SF1">
    <property type="entry name" value="SLR1083 PROTEIN"/>
    <property type="match status" value="1"/>
</dbReference>
<dbReference type="Pfam" id="PF05685">
    <property type="entry name" value="Uma2"/>
    <property type="match status" value="1"/>
</dbReference>
<evidence type="ECO:0000313" key="3">
    <source>
        <dbReference type="Proteomes" id="UP001196661"/>
    </source>
</evidence>
<gene>
    <name evidence="2" type="ORF">IXB28_08310</name>
</gene>
<dbReference type="InterPro" id="IPR012296">
    <property type="entry name" value="Nuclease_put_TT1808"/>
</dbReference>
<keyword evidence="2" id="KW-0255">Endonuclease</keyword>
<keyword evidence="2" id="KW-0540">Nuclease</keyword>
<evidence type="ECO:0000259" key="1">
    <source>
        <dbReference type="Pfam" id="PF05685"/>
    </source>
</evidence>
<feature type="domain" description="Putative restriction endonuclease" evidence="1">
    <location>
        <begin position="20"/>
        <end position="189"/>
    </location>
</feature>
<dbReference type="GO" id="GO:0004519">
    <property type="term" value="F:endonuclease activity"/>
    <property type="evidence" value="ECO:0007669"/>
    <property type="project" value="UniProtKB-KW"/>
</dbReference>
<proteinExistence type="predicted"/>
<evidence type="ECO:0000313" key="2">
    <source>
        <dbReference type="EMBL" id="MBT9312204.1"/>
    </source>
</evidence>
<dbReference type="SUPFAM" id="SSF52980">
    <property type="entry name" value="Restriction endonuclease-like"/>
    <property type="match status" value="1"/>
</dbReference>
<comment type="caution">
    <text evidence="2">The sequence shown here is derived from an EMBL/GenBank/DDBJ whole genome shotgun (WGS) entry which is preliminary data.</text>
</comment>
<keyword evidence="2" id="KW-0378">Hydrolase</keyword>
<protein>
    <submittedName>
        <fullName evidence="2">Uma2 family endonuclease</fullName>
    </submittedName>
</protein>
<dbReference type="CDD" id="cd06260">
    <property type="entry name" value="DUF820-like"/>
    <property type="match status" value="1"/>
</dbReference>
<reference evidence="2 3" key="1">
    <citation type="journal article" date="2021" name="Mar. Drugs">
        <title>Genome Reduction and Secondary Metabolism of the Marine Sponge-Associated Cyanobacterium Leptothoe.</title>
        <authorList>
            <person name="Konstantinou D."/>
            <person name="Popin R.V."/>
            <person name="Fewer D.P."/>
            <person name="Sivonen K."/>
            <person name="Gkelis S."/>
        </authorList>
    </citation>
    <scope>NUCLEOTIDE SEQUENCE [LARGE SCALE GENOMIC DNA]</scope>
    <source>
        <strain evidence="2 3">TAU-MAC 1615</strain>
    </source>
</reference>
<name>A0ABS5Y2Y0_9CYAN</name>
<sequence length="197" mass="22043">MVALPSLPLDAQTLKRWSVDEYHRMAESGLLAECDRTELLAGQIILRIAKGTPQVTALRLVATALDQPLSNQPFFVSTQDPIQLDDYSEPEPDLAIVKGNFLDYAAHHPTPQDICLVVEVADSTLKQDCEVKDKLYAQAGINDYWVLDLPQRQLHIFRTPTTTGYTSHLILKQDQQISPLAFPEIMLSLEKLLPPVV</sequence>
<dbReference type="Gene3D" id="3.90.1570.10">
    <property type="entry name" value="tt1808, chain A"/>
    <property type="match status" value="1"/>
</dbReference>
<organism evidence="2 3">
    <name type="scientific">Leptothoe kymatousa TAU-MAC 1615</name>
    <dbReference type="NCBI Taxonomy" id="2364775"/>
    <lineage>
        <taxon>Bacteria</taxon>
        <taxon>Bacillati</taxon>
        <taxon>Cyanobacteriota</taxon>
        <taxon>Cyanophyceae</taxon>
        <taxon>Nodosilineales</taxon>
        <taxon>Cymatolegaceae</taxon>
        <taxon>Leptothoe</taxon>
        <taxon>Leptothoe kymatousa</taxon>
    </lineage>
</organism>
<dbReference type="EMBL" id="JADOER010000005">
    <property type="protein sequence ID" value="MBT9312204.1"/>
    <property type="molecule type" value="Genomic_DNA"/>
</dbReference>